<name>A0ABZ0CUK0_9BURK</name>
<evidence type="ECO:0000313" key="2">
    <source>
        <dbReference type="EMBL" id="WOB06209.1"/>
    </source>
</evidence>
<dbReference type="InterPro" id="IPR000120">
    <property type="entry name" value="Amidase"/>
</dbReference>
<accession>A0ABZ0CUK0</accession>
<feature type="domain" description="Amidase" evidence="1">
    <location>
        <begin position="25"/>
        <end position="452"/>
    </location>
</feature>
<proteinExistence type="predicted"/>
<evidence type="ECO:0000259" key="1">
    <source>
        <dbReference type="Pfam" id="PF01425"/>
    </source>
</evidence>
<dbReference type="RefSeq" id="WP_316698566.1">
    <property type="nucleotide sequence ID" value="NZ_CP136336.1"/>
</dbReference>
<dbReference type="Gene3D" id="3.90.1300.10">
    <property type="entry name" value="Amidase signature (AS) domain"/>
    <property type="match status" value="1"/>
</dbReference>
<dbReference type="Pfam" id="PF01425">
    <property type="entry name" value="Amidase"/>
    <property type="match status" value="1"/>
</dbReference>
<dbReference type="EMBL" id="CP136336">
    <property type="protein sequence ID" value="WOB06209.1"/>
    <property type="molecule type" value="Genomic_DNA"/>
</dbReference>
<dbReference type="PANTHER" id="PTHR11895:SF151">
    <property type="entry name" value="GLUTAMYL-TRNA(GLN) AMIDOTRANSFERASE SUBUNIT A"/>
    <property type="match status" value="1"/>
</dbReference>
<reference evidence="2 3" key="1">
    <citation type="submission" date="2023-10" db="EMBL/GenBank/DDBJ databases">
        <title>Bacteria for the degradation of biodegradable plastic PBAT(Polybutylene adipate terephthalate).</title>
        <authorList>
            <person name="Weon H.-Y."/>
            <person name="Yeon J."/>
        </authorList>
    </citation>
    <scope>NUCLEOTIDE SEQUENCE [LARGE SCALE GENOMIC DNA]</scope>
    <source>
        <strain evidence="2 3">SBD 7-3</strain>
    </source>
</reference>
<evidence type="ECO:0000313" key="3">
    <source>
        <dbReference type="Proteomes" id="UP001303946"/>
    </source>
</evidence>
<organism evidence="2 3">
    <name type="scientific">Piscinibacter gummiphilus</name>
    <dbReference type="NCBI Taxonomy" id="946333"/>
    <lineage>
        <taxon>Bacteria</taxon>
        <taxon>Pseudomonadati</taxon>
        <taxon>Pseudomonadota</taxon>
        <taxon>Betaproteobacteria</taxon>
        <taxon>Burkholderiales</taxon>
        <taxon>Sphaerotilaceae</taxon>
        <taxon>Piscinibacter</taxon>
    </lineage>
</organism>
<dbReference type="PANTHER" id="PTHR11895">
    <property type="entry name" value="TRANSAMIDASE"/>
    <property type="match status" value="1"/>
</dbReference>
<keyword evidence="3" id="KW-1185">Reference proteome</keyword>
<sequence>MNAPHTWTARDCAQRVKARELSAVEVARHFIERVVQLNPALNAIVQFDAETVIAEARRVDERMAAGESLPMAGVPVTIKDNLWVEGRTVTQGSRLFADFVAPRDAWVVARLRELGAVMLGITNCSEFACKGVTENLVYGPTRHPMDNTLTPGGSSGGAVSALAAGLGLLALGTDAGGSIRRPAAHCGLVGLKPSQGVIPHPWGFAEPNYGVSVIGLAARNAGDCAWLLDHLAGFDNGDPSAPPLSVALQAHATTAIETPRELRIAWSPQLGCGYAIDADVLSALTERVNALREAGWSVTETDPPWPDGIREYPLAALQHAGLHTLYGDALKTRRHDIDPDLAAQIDAGAAITPDEVARVLRLRERIVAGLSRFFDSYDLLLCPTAPVTAWPLSQIGPPVIGGAPAGPRGHAAFTPLFNYCGVPACSVPAGLVRGLPVGLQVVAPRFEDARVLQMAALVERLS</sequence>
<gene>
    <name evidence="2" type="ORF">RXV79_14880</name>
</gene>
<dbReference type="InterPro" id="IPR023631">
    <property type="entry name" value="Amidase_dom"/>
</dbReference>
<dbReference type="InterPro" id="IPR036928">
    <property type="entry name" value="AS_sf"/>
</dbReference>
<dbReference type="Proteomes" id="UP001303946">
    <property type="component" value="Chromosome"/>
</dbReference>
<dbReference type="SUPFAM" id="SSF75304">
    <property type="entry name" value="Amidase signature (AS) enzymes"/>
    <property type="match status" value="1"/>
</dbReference>
<protein>
    <submittedName>
        <fullName evidence="2">Amidase</fullName>
    </submittedName>
</protein>